<dbReference type="Proteomes" id="UP000011513">
    <property type="component" value="Unassembled WGS sequence"/>
</dbReference>
<dbReference type="EMBL" id="AOIV01000004">
    <property type="protein sequence ID" value="ELZ34474.1"/>
    <property type="molecule type" value="Genomic_DNA"/>
</dbReference>
<protein>
    <submittedName>
        <fullName evidence="7">Endopeptidase</fullName>
    </submittedName>
</protein>
<dbReference type="eggNOG" id="arCOG13978">
    <property type="taxonomic scope" value="Archaea"/>
</dbReference>
<evidence type="ECO:0000256" key="6">
    <source>
        <dbReference type="SAM" id="MobiDB-lite"/>
    </source>
</evidence>
<feature type="region of interest" description="Disordered" evidence="6">
    <location>
        <begin position="1"/>
        <end position="22"/>
    </location>
</feature>
<feature type="region of interest" description="Disordered" evidence="6">
    <location>
        <begin position="314"/>
        <end position="335"/>
    </location>
</feature>
<dbReference type="InParanoid" id="M0DJY7"/>
<keyword evidence="2" id="KW-0645">Protease</keyword>
<organism evidence="7 8">
    <name type="scientific">Halogeometricum pallidum JCM 14848</name>
    <dbReference type="NCBI Taxonomy" id="1227487"/>
    <lineage>
        <taxon>Archaea</taxon>
        <taxon>Methanobacteriati</taxon>
        <taxon>Methanobacteriota</taxon>
        <taxon>Stenosarchaea group</taxon>
        <taxon>Halobacteria</taxon>
        <taxon>Halobacteriales</taxon>
        <taxon>Haloferacaceae</taxon>
        <taxon>Halogeometricum</taxon>
    </lineage>
</organism>
<reference evidence="7 8" key="1">
    <citation type="journal article" date="2014" name="PLoS Genet.">
        <title>Phylogenetically driven sequencing of extremely halophilic archaea reveals strategies for static and dynamic osmo-response.</title>
        <authorList>
            <person name="Becker E.A."/>
            <person name="Seitzer P.M."/>
            <person name="Tritt A."/>
            <person name="Larsen D."/>
            <person name="Krusor M."/>
            <person name="Yao A.I."/>
            <person name="Wu D."/>
            <person name="Madern D."/>
            <person name="Eisen J.A."/>
            <person name="Darling A.E."/>
            <person name="Facciotti M.T."/>
        </authorList>
    </citation>
    <scope>NUCLEOTIDE SEQUENCE [LARGE SCALE GENOMIC DNA]</scope>
    <source>
        <strain evidence="7 8">JCM 14848</strain>
    </source>
</reference>
<dbReference type="InterPro" id="IPR009003">
    <property type="entry name" value="Peptidase_S1_PA"/>
</dbReference>
<dbReference type="SUPFAM" id="SSF50494">
    <property type="entry name" value="Trypsin-like serine proteases"/>
    <property type="match status" value="1"/>
</dbReference>
<evidence type="ECO:0000313" key="8">
    <source>
        <dbReference type="Proteomes" id="UP000011513"/>
    </source>
</evidence>
<keyword evidence="4" id="KW-0378">Hydrolase</keyword>
<keyword evidence="3" id="KW-0732">Signal</keyword>
<dbReference type="InterPro" id="IPR050966">
    <property type="entry name" value="Glutamyl_endopeptidase"/>
</dbReference>
<dbReference type="Gene3D" id="2.40.10.10">
    <property type="entry name" value="Trypsin-like serine proteases"/>
    <property type="match status" value="2"/>
</dbReference>
<comment type="similarity">
    <text evidence="1">Belongs to the peptidase S1B family.</text>
</comment>
<dbReference type="PANTHER" id="PTHR15462:SF8">
    <property type="entry name" value="SERINE PROTEASE"/>
    <property type="match status" value="1"/>
</dbReference>
<evidence type="ECO:0000256" key="2">
    <source>
        <dbReference type="ARBA" id="ARBA00022670"/>
    </source>
</evidence>
<dbReference type="PRINTS" id="PR00839">
    <property type="entry name" value="V8PROTEASE"/>
</dbReference>
<keyword evidence="8" id="KW-1185">Reference proteome</keyword>
<name>M0DJY7_HALPD</name>
<evidence type="ECO:0000256" key="5">
    <source>
        <dbReference type="ARBA" id="ARBA00022825"/>
    </source>
</evidence>
<evidence type="ECO:0000256" key="3">
    <source>
        <dbReference type="ARBA" id="ARBA00022729"/>
    </source>
</evidence>
<feature type="compositionally biased region" description="Acidic residues" evidence="6">
    <location>
        <begin position="1"/>
        <end position="11"/>
    </location>
</feature>
<feature type="compositionally biased region" description="Basic and acidic residues" evidence="6">
    <location>
        <begin position="54"/>
        <end position="66"/>
    </location>
</feature>
<dbReference type="GO" id="GO:0006508">
    <property type="term" value="P:proteolysis"/>
    <property type="evidence" value="ECO:0007669"/>
    <property type="project" value="UniProtKB-KW"/>
</dbReference>
<dbReference type="PANTHER" id="PTHR15462">
    <property type="entry name" value="SERINE PROTEASE"/>
    <property type="match status" value="1"/>
</dbReference>
<evidence type="ECO:0000256" key="4">
    <source>
        <dbReference type="ARBA" id="ARBA00022801"/>
    </source>
</evidence>
<feature type="region of interest" description="Disordered" evidence="6">
    <location>
        <begin position="49"/>
        <end position="90"/>
    </location>
</feature>
<proteinExistence type="inferred from homology"/>
<sequence length="348" mass="38273">MEDREDEEAEEQLSPGTTVELGRVFVVEDAESEPTLRFDEERSSFVLEAPYGLERTDPPAIEREPLDPQSVEDLEGRHGADGSRPPHLPVTYRPELTEKVRRYIREGNDVPEVVFTPDTRYLFRDPSFPWCTAGRVETAAGTGTGTMIGRRLMVTAGHNVDWDDDGAGWVKFTPAFHAGDEPFGHAWGTRVVYWERPDASDGLSDQETAFDYVVVVLDRNMGDLTGYAGYRTYASAWNDGNYWQQIGYPGDLSGAQRPAFFSPGSIESVQSRSTAGQSGYVMGHFMDTSGGHSGGPYWGWWDDEPWPRVVGVHSVGASTPGDDTSGDNEAGGGPALSDLIAYARSNYP</sequence>
<dbReference type="AlphaFoldDB" id="M0DJY7"/>
<accession>M0DJY7</accession>
<evidence type="ECO:0000313" key="7">
    <source>
        <dbReference type="EMBL" id="ELZ34474.1"/>
    </source>
</evidence>
<dbReference type="GO" id="GO:0008236">
    <property type="term" value="F:serine-type peptidase activity"/>
    <property type="evidence" value="ECO:0007669"/>
    <property type="project" value="UniProtKB-KW"/>
</dbReference>
<comment type="caution">
    <text evidence="7">The sequence shown here is derived from an EMBL/GenBank/DDBJ whole genome shotgun (WGS) entry which is preliminary data.</text>
</comment>
<dbReference type="InterPro" id="IPR008256">
    <property type="entry name" value="Peptidase_S1B"/>
</dbReference>
<evidence type="ECO:0000256" key="1">
    <source>
        <dbReference type="ARBA" id="ARBA00008764"/>
    </source>
</evidence>
<dbReference type="InterPro" id="IPR043504">
    <property type="entry name" value="Peptidase_S1_PA_chymotrypsin"/>
</dbReference>
<gene>
    <name evidence="7" type="ORF">C474_02176</name>
</gene>
<keyword evidence="5" id="KW-0720">Serine protease</keyword>